<dbReference type="InterPro" id="IPR002921">
    <property type="entry name" value="Fungal_lipase-type"/>
</dbReference>
<gene>
    <name evidence="3" type="ORF">AB1Y20_002344</name>
</gene>
<proteinExistence type="predicted"/>
<dbReference type="CDD" id="cd00519">
    <property type="entry name" value="Lipase_3"/>
    <property type="match status" value="1"/>
</dbReference>
<dbReference type="GO" id="GO:0006629">
    <property type="term" value="P:lipid metabolic process"/>
    <property type="evidence" value="ECO:0007669"/>
    <property type="project" value="InterPro"/>
</dbReference>
<evidence type="ECO:0000313" key="4">
    <source>
        <dbReference type="Proteomes" id="UP001515480"/>
    </source>
</evidence>
<comment type="caution">
    <text evidence="3">The sequence shown here is derived from an EMBL/GenBank/DDBJ whole genome shotgun (WGS) entry which is preliminary data.</text>
</comment>
<feature type="chain" id="PRO_5044339077" description="Fungal lipase-type domain-containing protein" evidence="1">
    <location>
        <begin position="17"/>
        <end position="261"/>
    </location>
</feature>
<protein>
    <recommendedName>
        <fullName evidence="2">Fungal lipase-type domain-containing protein</fullName>
    </recommendedName>
</protein>
<accession>A0AB34J8P2</accession>
<dbReference type="SUPFAM" id="SSF53474">
    <property type="entry name" value="alpha/beta-Hydrolases"/>
    <property type="match status" value="1"/>
</dbReference>
<name>A0AB34J8P2_PRYPA</name>
<dbReference type="InterPro" id="IPR029058">
    <property type="entry name" value="AB_hydrolase_fold"/>
</dbReference>
<dbReference type="Proteomes" id="UP001515480">
    <property type="component" value="Unassembled WGS sequence"/>
</dbReference>
<feature type="signal peptide" evidence="1">
    <location>
        <begin position="1"/>
        <end position="16"/>
    </location>
</feature>
<reference evidence="3 4" key="1">
    <citation type="journal article" date="2024" name="Science">
        <title>Giant polyketide synthase enzymes in the biosynthesis of giant marine polyether toxins.</title>
        <authorList>
            <person name="Fallon T.R."/>
            <person name="Shende V.V."/>
            <person name="Wierzbicki I.H."/>
            <person name="Pendleton A.L."/>
            <person name="Watervoot N.F."/>
            <person name="Auber R.P."/>
            <person name="Gonzalez D.J."/>
            <person name="Wisecaver J.H."/>
            <person name="Moore B.S."/>
        </authorList>
    </citation>
    <scope>NUCLEOTIDE SEQUENCE [LARGE SCALE GENOMIC DNA]</scope>
    <source>
        <strain evidence="3 4">12B1</strain>
    </source>
</reference>
<feature type="domain" description="Fungal lipase-type" evidence="2">
    <location>
        <begin position="58"/>
        <end position="182"/>
    </location>
</feature>
<dbReference type="InterPro" id="IPR051218">
    <property type="entry name" value="Sec_MonoDiacylglyc_Lipase"/>
</dbReference>
<evidence type="ECO:0000259" key="2">
    <source>
        <dbReference type="Pfam" id="PF01764"/>
    </source>
</evidence>
<dbReference type="PANTHER" id="PTHR45856">
    <property type="entry name" value="ALPHA/BETA-HYDROLASES SUPERFAMILY PROTEIN"/>
    <property type="match status" value="1"/>
</dbReference>
<dbReference type="Gene3D" id="3.40.50.1820">
    <property type="entry name" value="alpha/beta hydrolase"/>
    <property type="match status" value="1"/>
</dbReference>
<dbReference type="PANTHER" id="PTHR45856:SF24">
    <property type="entry name" value="FUNGAL LIPASE-LIKE DOMAIN-CONTAINING PROTEIN"/>
    <property type="match status" value="1"/>
</dbReference>
<dbReference type="EMBL" id="JBGBPQ010000011">
    <property type="protein sequence ID" value="KAL1515728.1"/>
    <property type="molecule type" value="Genomic_DNA"/>
</dbReference>
<dbReference type="Pfam" id="PF01764">
    <property type="entry name" value="Lipase_3"/>
    <property type="match status" value="1"/>
</dbReference>
<keyword evidence="1" id="KW-0732">Signal</keyword>
<dbReference type="AlphaFoldDB" id="A0AB34J8P2"/>
<evidence type="ECO:0000256" key="1">
    <source>
        <dbReference type="SAM" id="SignalP"/>
    </source>
</evidence>
<organism evidence="3 4">
    <name type="scientific">Prymnesium parvum</name>
    <name type="common">Toxic golden alga</name>
    <dbReference type="NCBI Taxonomy" id="97485"/>
    <lineage>
        <taxon>Eukaryota</taxon>
        <taxon>Haptista</taxon>
        <taxon>Haptophyta</taxon>
        <taxon>Prymnesiophyceae</taxon>
        <taxon>Prymnesiales</taxon>
        <taxon>Prymnesiaceae</taxon>
        <taxon>Prymnesium</taxon>
    </lineage>
</organism>
<sequence length="261" mass="28527">MRLQTALLVARACSLAFLPPDAIPYSPYASGLRFLAQVEDPESLSGATVLRAGDDVLIACRGSSNFRNFRTNFDIGPVPLETKDGVKVAGGGKVHNGFQTAAQKLWRRLEPKLPRSARVIVTGHSLGGGTATLITLYALAQGIDASLVTVAGPRLGDDKFARHFRECCESPAVNLVHDQDDVIQSNQRLWDDLGFEHVGRVIRCDKDAPCLYDDAVEVCVSDYEYSSGPPSLRGVLVDHCMYMGIYIGVRLQHPSVWFRPL</sequence>
<keyword evidence="4" id="KW-1185">Reference proteome</keyword>
<evidence type="ECO:0000313" key="3">
    <source>
        <dbReference type="EMBL" id="KAL1515728.1"/>
    </source>
</evidence>